<accession>A0A3P6SAE3</accession>
<protein>
    <submittedName>
        <fullName evidence="1">Uncharacterized protein</fullName>
    </submittedName>
</protein>
<keyword evidence="2" id="KW-1185">Reference proteome</keyword>
<reference evidence="1 2" key="1">
    <citation type="submission" date="2018-11" db="EMBL/GenBank/DDBJ databases">
        <authorList>
            <consortium name="Pathogen Informatics"/>
        </authorList>
    </citation>
    <scope>NUCLEOTIDE SEQUENCE [LARGE SCALE GENOMIC DNA]</scope>
</reference>
<evidence type="ECO:0000313" key="2">
    <source>
        <dbReference type="Proteomes" id="UP000271889"/>
    </source>
</evidence>
<evidence type="ECO:0000313" key="1">
    <source>
        <dbReference type="EMBL" id="VDK52594.1"/>
    </source>
</evidence>
<dbReference type="OrthoDB" id="8626508at2759"/>
<proteinExistence type="predicted"/>
<dbReference type="Gene3D" id="1.20.5.320">
    <property type="entry name" value="6-Phosphogluconate Dehydrogenase, domain 3"/>
    <property type="match status" value="1"/>
</dbReference>
<dbReference type="Proteomes" id="UP000271889">
    <property type="component" value="Unassembled WGS sequence"/>
</dbReference>
<name>A0A3P6SAE3_CYLGO</name>
<dbReference type="EMBL" id="UYRV01005432">
    <property type="protein sequence ID" value="VDK52594.1"/>
    <property type="molecule type" value="Genomic_DNA"/>
</dbReference>
<gene>
    <name evidence="1" type="ORF">CGOC_LOCUS2428</name>
</gene>
<dbReference type="AlphaFoldDB" id="A0A3P6SAE3"/>
<sequence length="99" mass="10948">MPGKPGMPGFDGEPGVVGDPGLTGVDAIYCPCPKRASHYEQLKLMSKNLAVITVTRKIEVADGHHQTDPDSQTHKEEIRTIALKLCREIELLKRKQLRS</sequence>
<organism evidence="1 2">
    <name type="scientific">Cylicostephanus goldi</name>
    <name type="common">Nematode worm</name>
    <dbReference type="NCBI Taxonomy" id="71465"/>
    <lineage>
        <taxon>Eukaryota</taxon>
        <taxon>Metazoa</taxon>
        <taxon>Ecdysozoa</taxon>
        <taxon>Nematoda</taxon>
        <taxon>Chromadorea</taxon>
        <taxon>Rhabditida</taxon>
        <taxon>Rhabditina</taxon>
        <taxon>Rhabditomorpha</taxon>
        <taxon>Strongyloidea</taxon>
        <taxon>Strongylidae</taxon>
        <taxon>Cylicostephanus</taxon>
    </lineage>
</organism>